<organism evidence="1 2">
    <name type="scientific">Eumeta variegata</name>
    <name type="common">Bagworm moth</name>
    <name type="synonym">Eumeta japonica</name>
    <dbReference type="NCBI Taxonomy" id="151549"/>
    <lineage>
        <taxon>Eukaryota</taxon>
        <taxon>Metazoa</taxon>
        <taxon>Ecdysozoa</taxon>
        <taxon>Arthropoda</taxon>
        <taxon>Hexapoda</taxon>
        <taxon>Insecta</taxon>
        <taxon>Pterygota</taxon>
        <taxon>Neoptera</taxon>
        <taxon>Endopterygota</taxon>
        <taxon>Lepidoptera</taxon>
        <taxon>Glossata</taxon>
        <taxon>Ditrysia</taxon>
        <taxon>Tineoidea</taxon>
        <taxon>Psychidae</taxon>
        <taxon>Oiketicinae</taxon>
        <taxon>Eumeta</taxon>
    </lineage>
</organism>
<gene>
    <name evidence="1" type="ORF">EVAR_40546_1</name>
</gene>
<accession>A0A4C1XWD1</accession>
<dbReference type="EMBL" id="BGZK01000972">
    <property type="protein sequence ID" value="GBP66954.1"/>
    <property type="molecule type" value="Genomic_DNA"/>
</dbReference>
<evidence type="ECO:0000313" key="2">
    <source>
        <dbReference type="Proteomes" id="UP000299102"/>
    </source>
</evidence>
<protein>
    <submittedName>
        <fullName evidence="1">Uncharacterized protein</fullName>
    </submittedName>
</protein>
<comment type="caution">
    <text evidence="1">The sequence shown here is derived from an EMBL/GenBank/DDBJ whole genome shotgun (WGS) entry which is preliminary data.</text>
</comment>
<dbReference type="OrthoDB" id="425681at2759"/>
<reference evidence="1 2" key="1">
    <citation type="journal article" date="2019" name="Commun. Biol.">
        <title>The bagworm genome reveals a unique fibroin gene that provides high tensile strength.</title>
        <authorList>
            <person name="Kono N."/>
            <person name="Nakamura H."/>
            <person name="Ohtoshi R."/>
            <person name="Tomita M."/>
            <person name="Numata K."/>
            <person name="Arakawa K."/>
        </authorList>
    </citation>
    <scope>NUCLEOTIDE SEQUENCE [LARGE SCALE GENOMIC DNA]</scope>
</reference>
<sequence>MDSRREKAEQVKEFVYLSSLFTNDGKHDRAIERRVNAGNKVNRALLAIMNSKSDSRQARLAIHNGVLIPTLVYSSESWAIYLDRSKGESVCRNETGFPLESKASPLGPTHCTYPHYTCKSGSRHRSAVKLIIMASLSARRALHLNRSSAVRQGCFCLRIGLGISNGLHFESARQEAANGRQYD</sequence>
<keyword evidence="2" id="KW-1185">Reference proteome</keyword>
<name>A0A4C1XWD1_EUMVA</name>
<dbReference type="Proteomes" id="UP000299102">
    <property type="component" value="Unassembled WGS sequence"/>
</dbReference>
<dbReference type="AlphaFoldDB" id="A0A4C1XWD1"/>
<dbReference type="STRING" id="151549.A0A4C1XWD1"/>
<proteinExistence type="predicted"/>
<evidence type="ECO:0000313" key="1">
    <source>
        <dbReference type="EMBL" id="GBP66954.1"/>
    </source>
</evidence>